<evidence type="ECO:0000313" key="1">
    <source>
        <dbReference type="EMBL" id="PTB54784.1"/>
    </source>
</evidence>
<dbReference type="Proteomes" id="UP000241690">
    <property type="component" value="Unassembled WGS sequence"/>
</dbReference>
<name>A0A2T4ACG7_TRIHA</name>
<proteinExistence type="predicted"/>
<dbReference type="AlphaFoldDB" id="A0A2T4ACG7"/>
<dbReference type="RefSeq" id="XP_024774461.1">
    <property type="nucleotide sequence ID" value="XM_024915081.1"/>
</dbReference>
<gene>
    <name evidence="1" type="ORF">M431DRAFT_428609</name>
</gene>
<sequence>MIRHVGPGLCGALAVSRSSRWPVHGCGCGNKSWVRRACMPTGQASTGCWCFGMLVWLLVLMSGNGCEVDGLGPAHGGWLADAAMREDRMGAMPNVEALLPLRGRTRTSSWCFWLDPGRQPMGSPRGGASAELKRCSRWSLEGVSGSKLAQN</sequence>
<dbReference type="EMBL" id="KZ679680">
    <property type="protein sequence ID" value="PTB54784.1"/>
    <property type="molecule type" value="Genomic_DNA"/>
</dbReference>
<accession>A0A2T4ACG7</accession>
<protein>
    <submittedName>
        <fullName evidence="1">Uncharacterized protein</fullName>
    </submittedName>
</protein>
<evidence type="ECO:0000313" key="2">
    <source>
        <dbReference type="Proteomes" id="UP000241690"/>
    </source>
</evidence>
<reference evidence="1 2" key="1">
    <citation type="submission" date="2016-07" db="EMBL/GenBank/DDBJ databases">
        <title>Multiple horizontal gene transfer events from other fungi enriched the ability of initially mycotrophic Trichoderma (Ascomycota) to feed on dead plant biomass.</title>
        <authorList>
            <consortium name="DOE Joint Genome Institute"/>
            <person name="Aerts A."/>
            <person name="Atanasova L."/>
            <person name="Chenthamara K."/>
            <person name="Zhang J."/>
            <person name="Grujic M."/>
            <person name="Henrissat B."/>
            <person name="Kuo A."/>
            <person name="Salamov A."/>
            <person name="Lipzen A."/>
            <person name="Labutti K."/>
            <person name="Barry K."/>
            <person name="Miao Y."/>
            <person name="Rahimi M.J."/>
            <person name="Shen Q."/>
            <person name="Grigoriev I.V."/>
            <person name="Kubicek C.P."/>
            <person name="Druzhinina I.S."/>
        </authorList>
    </citation>
    <scope>NUCLEOTIDE SEQUENCE [LARGE SCALE GENOMIC DNA]</scope>
    <source>
        <strain evidence="1 2">CBS 226.95</strain>
    </source>
</reference>
<organism evidence="1 2">
    <name type="scientific">Trichoderma harzianum CBS 226.95</name>
    <dbReference type="NCBI Taxonomy" id="983964"/>
    <lineage>
        <taxon>Eukaryota</taxon>
        <taxon>Fungi</taxon>
        <taxon>Dikarya</taxon>
        <taxon>Ascomycota</taxon>
        <taxon>Pezizomycotina</taxon>
        <taxon>Sordariomycetes</taxon>
        <taxon>Hypocreomycetidae</taxon>
        <taxon>Hypocreales</taxon>
        <taxon>Hypocreaceae</taxon>
        <taxon>Trichoderma</taxon>
    </lineage>
</organism>
<dbReference type="GeneID" id="36623647"/>
<keyword evidence="2" id="KW-1185">Reference proteome</keyword>